<dbReference type="InterPro" id="IPR050289">
    <property type="entry name" value="TorD/DmsD_chaperones"/>
</dbReference>
<keyword evidence="1" id="KW-0143">Chaperone</keyword>
<sequence>MRENDTETIDVDTWQARATMCELLAFSLRYPDQETVEALASGEWVDAARELAGALAIALPEDFASGLPGGPSEEAGFGSSSTDADELLHALRAEATRLFVGAAEPIVSPYEGVWAALDDGVQPLLFVNPRSMEVERFCRACGLGRPEGTNEPLDHVATEWELLQYLALEASGAVAREGDGRADEGFPGGSPAAAYEAFLSDHASVWMPRFAEKVIEETRQPFYRSAAQLLAAFFA</sequence>
<dbReference type="RefSeq" id="WP_244387516.1">
    <property type="nucleotide sequence ID" value="NZ_AP025564.1"/>
</dbReference>
<accession>A0ABN6MDU3</accession>
<dbReference type="Pfam" id="PF02613">
    <property type="entry name" value="Nitrate_red_del"/>
    <property type="match status" value="1"/>
</dbReference>
<proteinExistence type="predicted"/>
<dbReference type="Proteomes" id="UP001320544">
    <property type="component" value="Chromosome"/>
</dbReference>
<evidence type="ECO:0000313" key="3">
    <source>
        <dbReference type="Proteomes" id="UP001320544"/>
    </source>
</evidence>
<dbReference type="Gene3D" id="1.10.3480.10">
    <property type="entry name" value="TorD-like"/>
    <property type="match status" value="1"/>
</dbReference>
<gene>
    <name evidence="2" type="ORF">CE91St30_00560</name>
</gene>
<dbReference type="PANTHER" id="PTHR34227:SF1">
    <property type="entry name" value="DIMETHYL SULFOXIDE REDUCTASE CHAPERONE-RELATED"/>
    <property type="match status" value="1"/>
</dbReference>
<name>A0ABN6MDU3_9ACTN</name>
<dbReference type="EMBL" id="AP025564">
    <property type="protein sequence ID" value="BDE94723.1"/>
    <property type="molecule type" value="Genomic_DNA"/>
</dbReference>
<dbReference type="InterPro" id="IPR020945">
    <property type="entry name" value="DMSO/NO3_reduct_chaperone"/>
</dbReference>
<organism evidence="2 3">
    <name type="scientific">Raoultibacter timonensis</name>
    <dbReference type="NCBI Taxonomy" id="1907662"/>
    <lineage>
        <taxon>Bacteria</taxon>
        <taxon>Bacillati</taxon>
        <taxon>Actinomycetota</taxon>
        <taxon>Coriobacteriia</taxon>
        <taxon>Eggerthellales</taxon>
        <taxon>Eggerthellaceae</taxon>
        <taxon>Raoultibacter</taxon>
    </lineage>
</organism>
<dbReference type="InterPro" id="IPR036411">
    <property type="entry name" value="TorD-like_sf"/>
</dbReference>
<evidence type="ECO:0000313" key="2">
    <source>
        <dbReference type="EMBL" id="BDE94723.1"/>
    </source>
</evidence>
<protein>
    <recommendedName>
        <fullName evidence="4">Molecular chaperone TorD</fullName>
    </recommendedName>
</protein>
<dbReference type="SUPFAM" id="SSF89155">
    <property type="entry name" value="TorD-like"/>
    <property type="match status" value="1"/>
</dbReference>
<reference evidence="2 3" key="1">
    <citation type="submission" date="2022-01" db="EMBL/GenBank/DDBJ databases">
        <title>Novel bile acid biosynthetic pathways are enriched in the microbiome of centenarians.</title>
        <authorList>
            <person name="Sato Y."/>
            <person name="Atarashi K."/>
            <person name="Plichta R.D."/>
            <person name="Arai Y."/>
            <person name="Sasajima S."/>
            <person name="Kearney M.S."/>
            <person name="Suda W."/>
            <person name="Takeshita K."/>
            <person name="Sasaki T."/>
            <person name="Okamoto S."/>
            <person name="Skelly N.A."/>
            <person name="Okamura Y."/>
            <person name="Vlamakis H."/>
            <person name="Li Y."/>
            <person name="Tanoue T."/>
            <person name="Takei H."/>
            <person name="Nittono H."/>
            <person name="Narushima S."/>
            <person name="Irie J."/>
            <person name="Itoh H."/>
            <person name="Moriya K."/>
            <person name="Sugiura Y."/>
            <person name="Suematsu M."/>
            <person name="Moritoki N."/>
            <person name="Shibata S."/>
            <person name="Littman R.D."/>
            <person name="Fischbach A.M."/>
            <person name="Uwamino Y."/>
            <person name="Inoue T."/>
            <person name="Honda A."/>
            <person name="Hattori M."/>
            <person name="Murai T."/>
            <person name="Xavier J.R."/>
            <person name="Hirose N."/>
            <person name="Honda K."/>
        </authorList>
    </citation>
    <scope>NUCLEOTIDE SEQUENCE [LARGE SCALE GENOMIC DNA]</scope>
    <source>
        <strain evidence="2 3">CE91-St30</strain>
    </source>
</reference>
<evidence type="ECO:0000256" key="1">
    <source>
        <dbReference type="ARBA" id="ARBA00023186"/>
    </source>
</evidence>
<keyword evidence="3" id="KW-1185">Reference proteome</keyword>
<evidence type="ECO:0008006" key="4">
    <source>
        <dbReference type="Google" id="ProtNLM"/>
    </source>
</evidence>
<dbReference type="PANTHER" id="PTHR34227">
    <property type="entry name" value="CHAPERONE PROTEIN YCDY"/>
    <property type="match status" value="1"/>
</dbReference>